<accession>A0A9Q1QR68</accession>
<dbReference type="AlphaFoldDB" id="A0A9Q1QR68"/>
<keyword evidence="1" id="KW-1133">Transmembrane helix</keyword>
<protein>
    <submittedName>
        <fullName evidence="2">Uncharacterized protein</fullName>
    </submittedName>
</protein>
<dbReference type="PANTHER" id="PTHR31963:SF2">
    <property type="entry name" value="ZINC FINGER CONSTANS-LIKE PROTEIN (DUF3537)"/>
    <property type="match status" value="1"/>
</dbReference>
<reference evidence="2" key="1">
    <citation type="submission" date="2022-04" db="EMBL/GenBank/DDBJ databases">
        <title>Carnegiea gigantea Genome sequencing and assembly v2.</title>
        <authorList>
            <person name="Copetti D."/>
            <person name="Sanderson M.J."/>
            <person name="Burquez A."/>
            <person name="Wojciechowski M.F."/>
        </authorList>
    </citation>
    <scope>NUCLEOTIDE SEQUENCE</scope>
    <source>
        <strain evidence="2">SGP5-SGP5p</strain>
        <tissue evidence="2">Aerial part</tissue>
    </source>
</reference>
<evidence type="ECO:0000313" key="3">
    <source>
        <dbReference type="Proteomes" id="UP001153076"/>
    </source>
</evidence>
<dbReference type="Pfam" id="PF12056">
    <property type="entry name" value="DUF3537"/>
    <property type="match status" value="1"/>
</dbReference>
<sequence length="459" mass="51487">MGTASIAAQTPFLQGTHQQNHHQNYNNHHQLRHRHQAVDGQGRETLLDKTLQRLDFHLTLLGFGQSSPLSFILSWVAFLLLGVALPVFLIEQNLCSGCEDYIVEGFEYNVHVSQVLLAAVSLIWISHNIRKRGIRNFLFVDWNKGHECRFMDKYIKKIKWLIIVVLQGSYQLLLLSLVPCCILKFAHVFTRTLYLQDRSWWWAGLIVSGSVISWTYQTAIFLAACVLFHLACSLQVIHFDDYAELLERESNVSVLMGEHLILTHCLSKISHRFRNYLLVIFLIVTTALVVALMQIANAGNNVTFLNVGNFAVTTLAQVVGTLLCLHAGTKISSKAHNIVAVACRWHALATCKPFQASWRFSAGSLSRSASQGSLTSTSSDSDLSTLDGLQLPARSQLASLPSYNERQSFVMYLQTNPGGITLYGWAVDRSLLTQIFFLELSLVLFVFGQTIIYTSTPPI</sequence>
<keyword evidence="1" id="KW-0812">Transmembrane</keyword>
<feature type="transmembrane region" description="Helical" evidence="1">
    <location>
        <begin position="200"/>
        <end position="228"/>
    </location>
</feature>
<organism evidence="2 3">
    <name type="scientific">Carnegiea gigantea</name>
    <dbReference type="NCBI Taxonomy" id="171969"/>
    <lineage>
        <taxon>Eukaryota</taxon>
        <taxon>Viridiplantae</taxon>
        <taxon>Streptophyta</taxon>
        <taxon>Embryophyta</taxon>
        <taxon>Tracheophyta</taxon>
        <taxon>Spermatophyta</taxon>
        <taxon>Magnoliopsida</taxon>
        <taxon>eudicotyledons</taxon>
        <taxon>Gunneridae</taxon>
        <taxon>Pentapetalae</taxon>
        <taxon>Caryophyllales</taxon>
        <taxon>Cactineae</taxon>
        <taxon>Cactaceae</taxon>
        <taxon>Cactoideae</taxon>
        <taxon>Echinocereeae</taxon>
        <taxon>Carnegiea</taxon>
    </lineage>
</organism>
<feature type="transmembrane region" description="Helical" evidence="1">
    <location>
        <begin position="435"/>
        <end position="453"/>
    </location>
</feature>
<keyword evidence="3" id="KW-1185">Reference proteome</keyword>
<dbReference type="OrthoDB" id="1897957at2759"/>
<feature type="transmembrane region" description="Helical" evidence="1">
    <location>
        <begin position="302"/>
        <end position="325"/>
    </location>
</feature>
<dbReference type="InterPro" id="IPR021924">
    <property type="entry name" value="DUF3537"/>
</dbReference>
<feature type="transmembrane region" description="Helical" evidence="1">
    <location>
        <begin position="160"/>
        <end position="188"/>
    </location>
</feature>
<evidence type="ECO:0000313" key="2">
    <source>
        <dbReference type="EMBL" id="KAJ8451542.1"/>
    </source>
</evidence>
<proteinExistence type="predicted"/>
<dbReference type="PANTHER" id="PTHR31963">
    <property type="entry name" value="RAS GUANINE NUCLEOTIDE EXCHANGE FACTOR K"/>
    <property type="match status" value="1"/>
</dbReference>
<feature type="transmembrane region" description="Helical" evidence="1">
    <location>
        <begin position="110"/>
        <end position="129"/>
    </location>
</feature>
<feature type="transmembrane region" description="Helical" evidence="1">
    <location>
        <begin position="276"/>
        <end position="296"/>
    </location>
</feature>
<dbReference type="Proteomes" id="UP001153076">
    <property type="component" value="Unassembled WGS sequence"/>
</dbReference>
<gene>
    <name evidence="2" type="ORF">Cgig2_018176</name>
</gene>
<evidence type="ECO:0000256" key="1">
    <source>
        <dbReference type="SAM" id="Phobius"/>
    </source>
</evidence>
<comment type="caution">
    <text evidence="2">The sequence shown here is derived from an EMBL/GenBank/DDBJ whole genome shotgun (WGS) entry which is preliminary data.</text>
</comment>
<name>A0A9Q1QR68_9CARY</name>
<dbReference type="EMBL" id="JAKOGI010000008">
    <property type="protein sequence ID" value="KAJ8451542.1"/>
    <property type="molecule type" value="Genomic_DNA"/>
</dbReference>
<keyword evidence="1" id="KW-0472">Membrane</keyword>
<feature type="transmembrane region" description="Helical" evidence="1">
    <location>
        <begin position="69"/>
        <end position="90"/>
    </location>
</feature>